<comment type="caution">
    <text evidence="3">The sequence shown here is derived from an EMBL/GenBank/DDBJ whole genome shotgun (WGS) entry which is preliminary data.</text>
</comment>
<accession>A0AAV4LEN5</accession>
<feature type="domain" description="Competence protein CoiA nuclease-like" evidence="1">
    <location>
        <begin position="71"/>
        <end position="164"/>
    </location>
</feature>
<name>A0AAV4LEN5_9BACL</name>
<dbReference type="Pfam" id="PF25164">
    <property type="entry name" value="CoiA_N"/>
    <property type="match status" value="1"/>
</dbReference>
<evidence type="ECO:0008006" key="5">
    <source>
        <dbReference type="Google" id="ProtNLM"/>
    </source>
</evidence>
<dbReference type="InterPro" id="IPR010330">
    <property type="entry name" value="CoiA_nuc"/>
</dbReference>
<evidence type="ECO:0000313" key="4">
    <source>
        <dbReference type="Proteomes" id="UP001057291"/>
    </source>
</evidence>
<gene>
    <name evidence="3" type="ORF">DNHGIG_18300</name>
</gene>
<dbReference type="InterPro" id="IPR057253">
    <property type="entry name" value="CoiA-like_N"/>
</dbReference>
<reference evidence="3" key="1">
    <citation type="journal article" date="2023" name="Int. J. Syst. Evol. Microbiol.">
        <title>Collibacillus ludicampi gen. nov., sp. nov., a new soil bacterium of the family Alicyclobacillaceae.</title>
        <authorList>
            <person name="Jojima T."/>
            <person name="Ioku Y."/>
            <person name="Fukuta Y."/>
            <person name="Shirasaka N."/>
            <person name="Matsumura Y."/>
            <person name="Mori M."/>
        </authorList>
    </citation>
    <scope>NUCLEOTIDE SEQUENCE</scope>
    <source>
        <strain evidence="3">TP075</strain>
    </source>
</reference>
<dbReference type="RefSeq" id="WP_282199401.1">
    <property type="nucleotide sequence ID" value="NZ_BOQE01000001.1"/>
</dbReference>
<keyword evidence="4" id="KW-1185">Reference proteome</keyword>
<feature type="domain" description="Competence protein CoiA-like N-terminal" evidence="2">
    <location>
        <begin position="21"/>
        <end position="65"/>
    </location>
</feature>
<dbReference type="Proteomes" id="UP001057291">
    <property type="component" value="Unassembled WGS sequence"/>
</dbReference>
<sequence length="542" mass="64021">MQRALMGEQEILLCDPRWDGKREELKAWDKEGLFSCPYCGLPLTLVWGTVRFRHFRHPSGNLCMISKNEPETREHILGKMRLYEQAVRWFPQALRIEMEYRLPNGERIADVYVEDRDGRAYVFEYQRVRIPEKEFLERRASYRQMGVCDIWVFGENLLQNKGHQRDRNGKKTPVEWFSFDGMIRAALDPAPFEWIYAALVREEFGKYTEILGSLSFYDPNEDCFTLLRGVFPRQGSSVIYGAYRSWSTALTHIDWKDGLMLKEDCLFLKENREHARMLLEKQKYMMDQEETARQQQIRLHQQALAAPEQVWCERVNERYGYDLFHRYAASRQLAIQTERVRAFKCQPDSIPVARSIWESLRKEVSVEKIWSPFFNLPVANDIVFQVPRFIWQMLLYVRLIHERSGKSFSFRQVQELLRDSGIVYALDIGFKITLTASARRLAEKNRNSIQRYVHPEHYVLLDYLDVLCFLGVLQKKASTYQDGYWKYRVVRDHMPVLQKKELEHARALVLIGRANPQKPLWDPVLDQPIGNYVEMFGSVNGG</sequence>
<dbReference type="EMBL" id="BOQE01000001">
    <property type="protein sequence ID" value="GIM46281.1"/>
    <property type="molecule type" value="Genomic_DNA"/>
</dbReference>
<evidence type="ECO:0000259" key="2">
    <source>
        <dbReference type="Pfam" id="PF25164"/>
    </source>
</evidence>
<evidence type="ECO:0000313" key="3">
    <source>
        <dbReference type="EMBL" id="GIM46281.1"/>
    </source>
</evidence>
<evidence type="ECO:0000259" key="1">
    <source>
        <dbReference type="Pfam" id="PF06054"/>
    </source>
</evidence>
<dbReference type="AlphaFoldDB" id="A0AAV4LEN5"/>
<organism evidence="3 4">
    <name type="scientific">Collibacillus ludicampi</name>
    <dbReference type="NCBI Taxonomy" id="2771369"/>
    <lineage>
        <taxon>Bacteria</taxon>
        <taxon>Bacillati</taxon>
        <taxon>Bacillota</taxon>
        <taxon>Bacilli</taxon>
        <taxon>Bacillales</taxon>
        <taxon>Alicyclobacillaceae</taxon>
        <taxon>Collibacillus</taxon>
    </lineage>
</organism>
<dbReference type="Pfam" id="PF06054">
    <property type="entry name" value="CoiA_nuc"/>
    <property type="match status" value="1"/>
</dbReference>
<protein>
    <recommendedName>
        <fullName evidence="5">Competence protein CoiA</fullName>
    </recommendedName>
</protein>
<proteinExistence type="predicted"/>